<evidence type="ECO:0000256" key="5">
    <source>
        <dbReference type="SAM" id="Phobius"/>
    </source>
</evidence>
<dbReference type="eggNOG" id="COG1132">
    <property type="taxonomic scope" value="Bacteria"/>
</dbReference>
<feature type="transmembrane region" description="Helical" evidence="5">
    <location>
        <begin position="126"/>
        <end position="148"/>
    </location>
</feature>
<dbReference type="PROSITE" id="PS50929">
    <property type="entry name" value="ABC_TM1F"/>
    <property type="match status" value="1"/>
</dbReference>
<dbReference type="OrthoDB" id="46069at2"/>
<dbReference type="GO" id="GO:0005886">
    <property type="term" value="C:plasma membrane"/>
    <property type="evidence" value="ECO:0007669"/>
    <property type="project" value="UniProtKB-SubCell"/>
</dbReference>
<dbReference type="RefSeq" id="WP_014296330.1">
    <property type="nucleotide sequence ID" value="NC_016751.1"/>
</dbReference>
<dbReference type="STRING" id="443254.Marpi_0842"/>
<keyword evidence="2 5" id="KW-0812">Transmembrane</keyword>
<keyword evidence="3 5" id="KW-1133">Transmembrane helix</keyword>
<name>H2J6Z3_MARPK</name>
<gene>
    <name evidence="7" type="ordered locus">Marpi_0842</name>
</gene>
<dbReference type="InterPro" id="IPR036640">
    <property type="entry name" value="ABC1_TM_sf"/>
</dbReference>
<feature type="transmembrane region" description="Helical" evidence="5">
    <location>
        <begin position="256"/>
        <end position="280"/>
    </location>
</feature>
<sequence length="316" mass="36979">MKEFYKYFFDFHRLLPKKLFYQKVFLDLLYVSREIINLFIPMIFGKLVNSLGSETVWINLKLFIIVYILRDLIGEGEGLFRTSLNDVSIPAYFYQVSIKNVLKKKDNISPAKEMDKIFDFRYAYRFFYDSFTLLFALLPLLLVAFTVIIFVQNIVIGVLTIIGAIFLTFSANKKMKEASKASKFMNDSEYNVAAVVEDVLNGYQEIKSFRSFEIPLKWVIDAYKNLKRSYIAYGNVELKYAVTYEIISVLLKPISLLYLGFMIFSGNMQAGNALAIMMYIDYFNDYFSLYLDDMDYISWMVEKAKTAYNKYLKEVA</sequence>
<organism evidence="7 8">
    <name type="scientific">Marinitoga piezophila (strain DSM 14283 / JCM 11233 / KA3)</name>
    <dbReference type="NCBI Taxonomy" id="443254"/>
    <lineage>
        <taxon>Bacteria</taxon>
        <taxon>Thermotogati</taxon>
        <taxon>Thermotogota</taxon>
        <taxon>Thermotogae</taxon>
        <taxon>Petrotogales</taxon>
        <taxon>Petrotogaceae</taxon>
        <taxon>Marinitoga</taxon>
    </lineage>
</organism>
<dbReference type="KEGG" id="mpz:Marpi_0842"/>
<feature type="domain" description="ABC transmembrane type-1" evidence="6">
    <location>
        <begin position="125"/>
        <end position="288"/>
    </location>
</feature>
<evidence type="ECO:0000313" key="8">
    <source>
        <dbReference type="Proteomes" id="UP000007161"/>
    </source>
</evidence>
<evidence type="ECO:0000259" key="6">
    <source>
        <dbReference type="PROSITE" id="PS50929"/>
    </source>
</evidence>
<dbReference type="Pfam" id="PF00664">
    <property type="entry name" value="ABC_membrane"/>
    <property type="match status" value="1"/>
</dbReference>
<reference evidence="7 8" key="1">
    <citation type="journal article" date="2012" name="J. Bacteriol.">
        <title>Complete Genome Sequence of the Thermophilic, Piezophilic, Heterotrophic Bacterium Marinitoga piezophila KA3.</title>
        <authorList>
            <person name="Lucas S."/>
            <person name="Han J."/>
            <person name="Lapidus A."/>
            <person name="Cheng J.F."/>
            <person name="Goodwin L.A."/>
            <person name="Pitluck S."/>
            <person name="Peters L."/>
            <person name="Mikhailova N."/>
            <person name="Teshima H."/>
            <person name="Detter J.C."/>
            <person name="Han C."/>
            <person name="Tapia R."/>
            <person name="Land M."/>
            <person name="Hauser L."/>
            <person name="Kyrpides N.C."/>
            <person name="Ivanova N."/>
            <person name="Pagani I."/>
            <person name="Vannier P."/>
            <person name="Oger P."/>
            <person name="Bartlett D.H."/>
            <person name="Noll K.M."/>
            <person name="Woyke T."/>
            <person name="Jebbar M."/>
        </authorList>
    </citation>
    <scope>NUCLEOTIDE SEQUENCE [LARGE SCALE GENOMIC DNA]</scope>
    <source>
        <strain evidence="8">DSM 14283 / JCM 11233 / KA3</strain>
    </source>
</reference>
<dbReference type="HOGENOM" id="CLU_874169_0_0_0"/>
<proteinExistence type="predicted"/>
<reference evidence="8" key="2">
    <citation type="submission" date="2012-01" db="EMBL/GenBank/DDBJ databases">
        <title>Complete sequence of chromosome of Marinitoga piezophila KA3.</title>
        <authorList>
            <person name="Lucas S."/>
            <person name="Han J."/>
            <person name="Lapidus A."/>
            <person name="Cheng J.-F."/>
            <person name="Goodwin L."/>
            <person name="Pitluck S."/>
            <person name="Peters L."/>
            <person name="Mikhailova N."/>
            <person name="Teshima H."/>
            <person name="Detter J.C."/>
            <person name="Han C."/>
            <person name="Tapia R."/>
            <person name="Land M."/>
            <person name="Hauser L."/>
            <person name="Kyrpides N."/>
            <person name="Ivanova N."/>
            <person name="Pagani I."/>
            <person name="Jebbar M."/>
            <person name="Vannier P."/>
            <person name="Oger P."/>
            <person name="Cario A."/>
            <person name="Bartlett D."/>
            <person name="Noll K.M."/>
            <person name="Woyke T."/>
        </authorList>
    </citation>
    <scope>NUCLEOTIDE SEQUENCE [LARGE SCALE GENOMIC DNA]</scope>
    <source>
        <strain evidence="8">DSM 14283 / JCM 11233 / KA3</strain>
    </source>
</reference>
<dbReference type="SUPFAM" id="SSF90123">
    <property type="entry name" value="ABC transporter transmembrane region"/>
    <property type="match status" value="1"/>
</dbReference>
<protein>
    <recommendedName>
        <fullName evidence="6">ABC transmembrane type-1 domain-containing protein</fullName>
    </recommendedName>
</protein>
<comment type="subcellular location">
    <subcellularLocation>
        <location evidence="1">Cell membrane</location>
        <topology evidence="1">Multi-pass membrane protein</topology>
    </subcellularLocation>
</comment>
<dbReference type="EMBL" id="CP003257">
    <property type="protein sequence ID" value="AEX85258.1"/>
    <property type="molecule type" value="Genomic_DNA"/>
</dbReference>
<dbReference type="Proteomes" id="UP000007161">
    <property type="component" value="Chromosome"/>
</dbReference>
<feature type="transmembrane region" description="Helical" evidence="5">
    <location>
        <begin position="154"/>
        <end position="171"/>
    </location>
</feature>
<dbReference type="InterPro" id="IPR011527">
    <property type="entry name" value="ABC1_TM_dom"/>
</dbReference>
<dbReference type="AlphaFoldDB" id="H2J6Z3"/>
<keyword evidence="4 5" id="KW-0472">Membrane</keyword>
<evidence type="ECO:0000256" key="2">
    <source>
        <dbReference type="ARBA" id="ARBA00022692"/>
    </source>
</evidence>
<dbReference type="Gene3D" id="1.20.1560.10">
    <property type="entry name" value="ABC transporter type 1, transmembrane domain"/>
    <property type="match status" value="1"/>
</dbReference>
<dbReference type="GO" id="GO:0140359">
    <property type="term" value="F:ABC-type transporter activity"/>
    <property type="evidence" value="ECO:0007669"/>
    <property type="project" value="InterPro"/>
</dbReference>
<evidence type="ECO:0000256" key="4">
    <source>
        <dbReference type="ARBA" id="ARBA00023136"/>
    </source>
</evidence>
<accession>H2J6Z3</accession>
<evidence type="ECO:0000256" key="3">
    <source>
        <dbReference type="ARBA" id="ARBA00022989"/>
    </source>
</evidence>
<evidence type="ECO:0000313" key="7">
    <source>
        <dbReference type="EMBL" id="AEX85258.1"/>
    </source>
</evidence>
<evidence type="ECO:0000256" key="1">
    <source>
        <dbReference type="ARBA" id="ARBA00004651"/>
    </source>
</evidence>
<dbReference type="GO" id="GO:0005524">
    <property type="term" value="F:ATP binding"/>
    <property type="evidence" value="ECO:0007669"/>
    <property type="project" value="InterPro"/>
</dbReference>
<keyword evidence="8" id="KW-1185">Reference proteome</keyword>